<protein>
    <submittedName>
        <fullName evidence="2">Uncharacterized protein</fullName>
    </submittedName>
</protein>
<keyword evidence="1" id="KW-1133">Transmembrane helix</keyword>
<evidence type="ECO:0000313" key="2">
    <source>
        <dbReference type="EMBL" id="GEK41840.1"/>
    </source>
</evidence>
<accession>A0A510WZH5</accession>
<keyword evidence="1" id="KW-0472">Membrane</keyword>
<name>A0A510WZH5_9LACO</name>
<reference evidence="2 3" key="1">
    <citation type="submission" date="2019-07" db="EMBL/GenBank/DDBJ databases">
        <title>Whole genome shotgun sequence of Lactobacillus aviarius subsp. aviarius NBRC 102162.</title>
        <authorList>
            <person name="Hosoyama A."/>
            <person name="Uohara A."/>
            <person name="Ohji S."/>
            <person name="Ichikawa N."/>
        </authorList>
    </citation>
    <scope>NUCLEOTIDE SEQUENCE [LARGE SCALE GENOMIC DNA]</scope>
    <source>
        <strain evidence="2 3">NBRC 102162</strain>
    </source>
</reference>
<keyword evidence="1" id="KW-0812">Transmembrane</keyword>
<dbReference type="EMBL" id="BJUI01000006">
    <property type="protein sequence ID" value="GEK41840.1"/>
    <property type="molecule type" value="Genomic_DNA"/>
</dbReference>
<organism evidence="2 3">
    <name type="scientific">Ligilactobacillus aviarius</name>
    <dbReference type="NCBI Taxonomy" id="1606"/>
    <lineage>
        <taxon>Bacteria</taxon>
        <taxon>Bacillati</taxon>
        <taxon>Bacillota</taxon>
        <taxon>Bacilli</taxon>
        <taxon>Lactobacillales</taxon>
        <taxon>Lactobacillaceae</taxon>
        <taxon>Ligilactobacillus</taxon>
    </lineage>
</organism>
<comment type="caution">
    <text evidence="2">The sequence shown here is derived from an EMBL/GenBank/DDBJ whole genome shotgun (WGS) entry which is preliminary data.</text>
</comment>
<dbReference type="AlphaFoldDB" id="A0A510WZH5"/>
<gene>
    <name evidence="2" type="ORF">LAV01_06720</name>
</gene>
<proteinExistence type="predicted"/>
<evidence type="ECO:0000256" key="1">
    <source>
        <dbReference type="SAM" id="Phobius"/>
    </source>
</evidence>
<sequence length="58" mass="6723">MEHSRNYILSVYTVFIIELLTLICSMAFCERFLGFNTLSIGELQSNRDSILIVAIFLY</sequence>
<dbReference type="Proteomes" id="UP000321722">
    <property type="component" value="Unassembled WGS sequence"/>
</dbReference>
<feature type="transmembrane region" description="Helical" evidence="1">
    <location>
        <begin position="7"/>
        <end position="28"/>
    </location>
</feature>
<keyword evidence="3" id="KW-1185">Reference proteome</keyword>
<evidence type="ECO:0000313" key="3">
    <source>
        <dbReference type="Proteomes" id="UP000321722"/>
    </source>
</evidence>